<feature type="region of interest" description="Disordered" evidence="1">
    <location>
        <begin position="1"/>
        <end position="120"/>
    </location>
</feature>
<feature type="compositionally biased region" description="Low complexity" evidence="1">
    <location>
        <begin position="69"/>
        <end position="80"/>
    </location>
</feature>
<comment type="caution">
    <text evidence="2">The sequence shown here is derived from an EMBL/GenBank/DDBJ whole genome shotgun (WGS) entry which is preliminary data.</text>
</comment>
<evidence type="ECO:0000313" key="3">
    <source>
        <dbReference type="Proteomes" id="UP000284706"/>
    </source>
</evidence>
<accession>A0A409VI28</accession>
<feature type="compositionally biased region" description="Low complexity" evidence="1">
    <location>
        <begin position="1"/>
        <end position="22"/>
    </location>
</feature>
<name>A0A409VI28_9AGAR</name>
<feature type="compositionally biased region" description="Low complexity" evidence="1">
    <location>
        <begin position="87"/>
        <end position="109"/>
    </location>
</feature>
<evidence type="ECO:0000313" key="2">
    <source>
        <dbReference type="EMBL" id="PPQ65909.1"/>
    </source>
</evidence>
<organism evidence="2 3">
    <name type="scientific">Gymnopilus dilepis</name>
    <dbReference type="NCBI Taxonomy" id="231916"/>
    <lineage>
        <taxon>Eukaryota</taxon>
        <taxon>Fungi</taxon>
        <taxon>Dikarya</taxon>
        <taxon>Basidiomycota</taxon>
        <taxon>Agaricomycotina</taxon>
        <taxon>Agaricomycetes</taxon>
        <taxon>Agaricomycetidae</taxon>
        <taxon>Agaricales</taxon>
        <taxon>Agaricineae</taxon>
        <taxon>Hymenogastraceae</taxon>
        <taxon>Gymnopilus</taxon>
    </lineage>
</organism>
<dbReference type="EMBL" id="NHYE01005643">
    <property type="protein sequence ID" value="PPQ65909.1"/>
    <property type="molecule type" value="Genomic_DNA"/>
</dbReference>
<keyword evidence="3" id="KW-1185">Reference proteome</keyword>
<dbReference type="AlphaFoldDB" id="A0A409VI28"/>
<reference evidence="2 3" key="1">
    <citation type="journal article" date="2018" name="Evol. Lett.">
        <title>Horizontal gene cluster transfer increased hallucinogenic mushroom diversity.</title>
        <authorList>
            <person name="Reynolds H.T."/>
            <person name="Vijayakumar V."/>
            <person name="Gluck-Thaler E."/>
            <person name="Korotkin H.B."/>
            <person name="Matheny P.B."/>
            <person name="Slot J.C."/>
        </authorList>
    </citation>
    <scope>NUCLEOTIDE SEQUENCE [LARGE SCALE GENOMIC DNA]</scope>
    <source>
        <strain evidence="2 3">SRW20</strain>
    </source>
</reference>
<sequence length="140" mass="14213">MTSQPNESTLSLESTTTVNSTTPLRQPLNPPKDFEAALGALQSRYGAGGMNVPNPKKDPSNKLPGSSNTTPTLTPRGTPGSSQTTLGSSSVASDSSGGSSSNSGSSSGSSRKKAKDKAQSMVRSLFKGTLLPLVMVIAIG</sequence>
<gene>
    <name evidence="2" type="ORF">CVT26_000930</name>
</gene>
<dbReference type="InParanoid" id="A0A409VI28"/>
<dbReference type="OrthoDB" id="3063568at2759"/>
<protein>
    <submittedName>
        <fullName evidence="2">Uncharacterized protein</fullName>
    </submittedName>
</protein>
<dbReference type="Proteomes" id="UP000284706">
    <property type="component" value="Unassembled WGS sequence"/>
</dbReference>
<evidence type="ECO:0000256" key="1">
    <source>
        <dbReference type="SAM" id="MobiDB-lite"/>
    </source>
</evidence>
<proteinExistence type="predicted"/>